<keyword evidence="2" id="KW-1185">Reference proteome</keyword>
<proteinExistence type="predicted"/>
<name>A0A1V4IJ21_9CLOT</name>
<dbReference type="RefSeq" id="WP_079426417.1">
    <property type="nucleotide sequence ID" value="NZ_MZGV01000043.1"/>
</dbReference>
<dbReference type="STRING" id="1450648.CLORY_32550"/>
<evidence type="ECO:0000313" key="2">
    <source>
        <dbReference type="Proteomes" id="UP000190080"/>
    </source>
</evidence>
<accession>A0A1V4IJ21</accession>
<dbReference type="EMBL" id="MZGV01000043">
    <property type="protein sequence ID" value="OPJ59507.1"/>
    <property type="molecule type" value="Genomic_DNA"/>
</dbReference>
<sequence length="108" mass="12419">MKTFKTLMDEMNEIDDLEELEAAADLFQYGIEKGYYSIRESDEFNHVYWDVKNRCLACKIAKKIKRNTLDVISIVKGAPVSIKNDEEELTNYINGRIKALRGKIGGLK</sequence>
<gene>
    <name evidence="1" type="ORF">CLORY_32550</name>
</gene>
<evidence type="ECO:0000313" key="1">
    <source>
        <dbReference type="EMBL" id="OPJ59507.1"/>
    </source>
</evidence>
<dbReference type="OrthoDB" id="1930940at2"/>
<reference evidence="1 2" key="1">
    <citation type="submission" date="2017-03" db="EMBL/GenBank/DDBJ databases">
        <title>Genome sequence of Clostridium oryzae DSM 28571.</title>
        <authorList>
            <person name="Poehlein A."/>
            <person name="Daniel R."/>
        </authorList>
    </citation>
    <scope>NUCLEOTIDE SEQUENCE [LARGE SCALE GENOMIC DNA]</scope>
    <source>
        <strain evidence="1 2">DSM 28571</strain>
    </source>
</reference>
<dbReference type="Proteomes" id="UP000190080">
    <property type="component" value="Unassembled WGS sequence"/>
</dbReference>
<protein>
    <submittedName>
        <fullName evidence="1">Uncharacterized protein</fullName>
    </submittedName>
</protein>
<comment type="caution">
    <text evidence="1">The sequence shown here is derived from an EMBL/GenBank/DDBJ whole genome shotgun (WGS) entry which is preliminary data.</text>
</comment>
<dbReference type="AlphaFoldDB" id="A0A1V4IJ21"/>
<organism evidence="1 2">
    <name type="scientific">Clostridium oryzae</name>
    <dbReference type="NCBI Taxonomy" id="1450648"/>
    <lineage>
        <taxon>Bacteria</taxon>
        <taxon>Bacillati</taxon>
        <taxon>Bacillota</taxon>
        <taxon>Clostridia</taxon>
        <taxon>Eubacteriales</taxon>
        <taxon>Clostridiaceae</taxon>
        <taxon>Clostridium</taxon>
    </lineage>
</organism>